<organism evidence="2 3">
    <name type="scientific">Dactylosporangium roseum</name>
    <dbReference type="NCBI Taxonomy" id="47989"/>
    <lineage>
        <taxon>Bacteria</taxon>
        <taxon>Bacillati</taxon>
        <taxon>Actinomycetota</taxon>
        <taxon>Actinomycetes</taxon>
        <taxon>Micromonosporales</taxon>
        <taxon>Micromonosporaceae</taxon>
        <taxon>Dactylosporangium</taxon>
    </lineage>
</organism>
<dbReference type="EMBL" id="CP073721">
    <property type="protein sequence ID" value="UWZ34424.1"/>
    <property type="molecule type" value="Genomic_DNA"/>
</dbReference>
<evidence type="ECO:0000259" key="1">
    <source>
        <dbReference type="Pfam" id="PF07969"/>
    </source>
</evidence>
<dbReference type="SUPFAM" id="SSF51338">
    <property type="entry name" value="Composite domain of metallo-dependent hydrolases"/>
    <property type="match status" value="1"/>
</dbReference>
<dbReference type="Pfam" id="PF07969">
    <property type="entry name" value="Amidohydro_3"/>
    <property type="match status" value="1"/>
</dbReference>
<dbReference type="Proteomes" id="UP001058271">
    <property type="component" value="Chromosome"/>
</dbReference>
<accession>A0ABY5Z1P4</accession>
<dbReference type="InterPro" id="IPR032466">
    <property type="entry name" value="Metal_Hydrolase"/>
</dbReference>
<evidence type="ECO:0000313" key="2">
    <source>
        <dbReference type="EMBL" id="UWZ34424.1"/>
    </source>
</evidence>
<feature type="domain" description="Amidohydrolase 3" evidence="1">
    <location>
        <begin position="32"/>
        <end position="540"/>
    </location>
</feature>
<dbReference type="RefSeq" id="WP_260723741.1">
    <property type="nucleotide sequence ID" value="NZ_BAAABS010000011.1"/>
</dbReference>
<dbReference type="InterPro" id="IPR013108">
    <property type="entry name" value="Amidohydro_3"/>
</dbReference>
<reference evidence="2" key="1">
    <citation type="submission" date="2021-04" db="EMBL/GenBank/DDBJ databases">
        <title>Biosynthetic gene clusters of Dactylosporangioum roseum.</title>
        <authorList>
            <person name="Hartkoorn R.C."/>
            <person name="Beaudoing E."/>
            <person name="Hot D."/>
            <person name="Moureu S."/>
        </authorList>
    </citation>
    <scope>NUCLEOTIDE SEQUENCE</scope>
    <source>
        <strain evidence="2">NRRL B-16295</strain>
    </source>
</reference>
<protein>
    <submittedName>
        <fullName evidence="2">Amidohydrolase family protein</fullName>
    </submittedName>
</protein>
<dbReference type="PANTHER" id="PTHR11647:SF1">
    <property type="entry name" value="COLLAPSIN RESPONSE MEDIATOR PROTEIN"/>
    <property type="match status" value="1"/>
</dbReference>
<dbReference type="InterPro" id="IPR011059">
    <property type="entry name" value="Metal-dep_hydrolase_composite"/>
</dbReference>
<dbReference type="PANTHER" id="PTHR11647">
    <property type="entry name" value="HYDRANTOINASE/DIHYDROPYRIMIDINASE FAMILY MEMBER"/>
    <property type="match status" value="1"/>
</dbReference>
<evidence type="ECO:0000313" key="3">
    <source>
        <dbReference type="Proteomes" id="UP001058271"/>
    </source>
</evidence>
<dbReference type="SUPFAM" id="SSF51556">
    <property type="entry name" value="Metallo-dependent hydrolases"/>
    <property type="match status" value="1"/>
</dbReference>
<dbReference type="Gene3D" id="3.20.20.140">
    <property type="entry name" value="Metal-dependent hydrolases"/>
    <property type="match status" value="1"/>
</dbReference>
<keyword evidence="3" id="KW-1185">Reference proteome</keyword>
<sequence>MDGTGAAPYTADIGIKDGVIAEIGDLDDRSGRTIDGDGAVAMPGFVDMHTHFDAQATWAQHMQPASWHGVTTAVMGNCGVGFAPVVPADRDRLVKLMEGVEDIPGVVLQEGLEWNWNSFPEYLDAVDGLRHDMDLAAQLPHAPLRVRVMGERALAREPATDEDIDKMAAIAAEAFAAGAVGFSTSRLLNHKSRAGEVIPSYGAGQAELVAIARALGRGGRGAFQLVSDFDDLDVDFGLIEAIVEASNVPLSFTLVQRKDEPELYTEILRRIAALNRSGHKVRGQVAARAIGMIMGLHCTLHPFMTNPVWKAEISRLPVPEQIRVMRRDEVRAAILSAQNDELVPSLIGGAYLYRWADMYELADPPNYEPGPTESLVARARTRGVTPAEICYDILVRDEQGGMIYLPSANYAYGSLDVARQLIRNEYTLPGLSDAGAHVGTICDASFPTTMLQSCVTPAGVDWDGVRDFVRRQARSTAEFVGLTDRGILAPGYKADLNVVDLRSLAVGAPYASYDLPSGGRRLLQRATGYLYTVVSGAVTYRDGVPTGELPGRLVRSRWHAAA</sequence>
<name>A0ABY5Z1P4_9ACTN</name>
<gene>
    <name evidence="2" type="ORF">Drose_24735</name>
</gene>
<dbReference type="InterPro" id="IPR050378">
    <property type="entry name" value="Metallo-dep_Hydrolases_sf"/>
</dbReference>
<proteinExistence type="predicted"/>